<protein>
    <recommendedName>
        <fullName evidence="23">Leucine-rich repeat-containing N-terminal plant-type domain-containing protein</fullName>
    </recommendedName>
</protein>
<dbReference type="Pfam" id="PF00118">
    <property type="entry name" value="Cpn60_TCP1"/>
    <property type="match status" value="1"/>
</dbReference>
<name>A0ABU6XA31_9FABA</name>
<dbReference type="InterPro" id="IPR013210">
    <property type="entry name" value="LRR_N_plant-typ"/>
</dbReference>
<dbReference type="PROSITE" id="PS00750">
    <property type="entry name" value="TCP1_1"/>
    <property type="match status" value="1"/>
</dbReference>
<evidence type="ECO:0000256" key="2">
    <source>
        <dbReference type="ARBA" id="ARBA00008020"/>
    </source>
</evidence>
<evidence type="ECO:0000256" key="16">
    <source>
        <dbReference type="RuleBase" id="RU004187"/>
    </source>
</evidence>
<dbReference type="PANTHER" id="PTHR48063">
    <property type="entry name" value="LRR RECEPTOR-LIKE KINASE"/>
    <property type="match status" value="1"/>
</dbReference>
<keyword evidence="15 16" id="KW-0143">Chaperone</keyword>
<comment type="caution">
    <text evidence="21">The sequence shown here is derived from an EMBL/GenBank/DDBJ whole genome shotgun (WGS) entry which is preliminary data.</text>
</comment>
<comment type="similarity">
    <text evidence="2 16">Belongs to the TCP-1 chaperonin family.</text>
</comment>
<evidence type="ECO:0000256" key="9">
    <source>
        <dbReference type="ARBA" id="ARBA00022741"/>
    </source>
</evidence>
<keyword evidence="13" id="KW-0675">Receptor</keyword>
<dbReference type="InterPro" id="IPR017998">
    <property type="entry name" value="Chaperone_TCP-1"/>
</dbReference>
<dbReference type="InterPro" id="IPR055414">
    <property type="entry name" value="LRR_R13L4/SHOC2-like"/>
</dbReference>
<evidence type="ECO:0000256" key="8">
    <source>
        <dbReference type="ARBA" id="ARBA00022737"/>
    </source>
</evidence>
<feature type="domain" description="Disease resistance R13L4/SHOC-2-like LRR" evidence="20">
    <location>
        <begin position="1081"/>
        <end position="1220"/>
    </location>
</feature>
<proteinExistence type="inferred from homology"/>
<feature type="chain" id="PRO_5047338229" description="Leucine-rich repeat-containing N-terminal plant-type domain-containing protein" evidence="18">
    <location>
        <begin position="33"/>
        <end position="1824"/>
    </location>
</feature>
<dbReference type="InterPro" id="IPR003591">
    <property type="entry name" value="Leu-rich_rpt_typical-subtyp"/>
</dbReference>
<keyword evidence="11 17" id="KW-1133">Transmembrane helix</keyword>
<organism evidence="21 22">
    <name type="scientific">Stylosanthes scabra</name>
    <dbReference type="NCBI Taxonomy" id="79078"/>
    <lineage>
        <taxon>Eukaryota</taxon>
        <taxon>Viridiplantae</taxon>
        <taxon>Streptophyta</taxon>
        <taxon>Embryophyta</taxon>
        <taxon>Tracheophyta</taxon>
        <taxon>Spermatophyta</taxon>
        <taxon>Magnoliopsida</taxon>
        <taxon>eudicotyledons</taxon>
        <taxon>Gunneridae</taxon>
        <taxon>Pentapetalae</taxon>
        <taxon>rosids</taxon>
        <taxon>fabids</taxon>
        <taxon>Fabales</taxon>
        <taxon>Fabaceae</taxon>
        <taxon>Papilionoideae</taxon>
        <taxon>50 kb inversion clade</taxon>
        <taxon>dalbergioids sensu lato</taxon>
        <taxon>Dalbergieae</taxon>
        <taxon>Pterocarpus clade</taxon>
        <taxon>Stylosanthes</taxon>
    </lineage>
</organism>
<dbReference type="Pfam" id="PF23598">
    <property type="entry name" value="LRR_14"/>
    <property type="match status" value="1"/>
</dbReference>
<keyword evidence="14" id="KW-0325">Glycoprotein</keyword>
<dbReference type="PRINTS" id="PR00304">
    <property type="entry name" value="TCOMPLEXTCP1"/>
</dbReference>
<keyword evidence="4" id="KW-1003">Cell membrane</keyword>
<evidence type="ECO:0000256" key="10">
    <source>
        <dbReference type="ARBA" id="ARBA00022840"/>
    </source>
</evidence>
<evidence type="ECO:0000256" key="15">
    <source>
        <dbReference type="ARBA" id="ARBA00023186"/>
    </source>
</evidence>
<feature type="domain" description="Leucine-rich repeat-containing N-terminal plant-type" evidence="19">
    <location>
        <begin position="47"/>
        <end position="84"/>
    </location>
</feature>
<dbReference type="Gene3D" id="1.10.560.10">
    <property type="entry name" value="GroEL-like equatorial domain"/>
    <property type="match status" value="1"/>
</dbReference>
<dbReference type="SMART" id="SM00369">
    <property type="entry name" value="LRR_TYP"/>
    <property type="match status" value="19"/>
</dbReference>
<keyword evidence="6 17" id="KW-0812">Transmembrane</keyword>
<dbReference type="InterPro" id="IPR002423">
    <property type="entry name" value="Cpn60/GroEL/TCP-1"/>
</dbReference>
<evidence type="ECO:0000256" key="14">
    <source>
        <dbReference type="ARBA" id="ARBA00023180"/>
    </source>
</evidence>
<evidence type="ECO:0000256" key="12">
    <source>
        <dbReference type="ARBA" id="ARBA00023136"/>
    </source>
</evidence>
<evidence type="ECO:0000256" key="6">
    <source>
        <dbReference type="ARBA" id="ARBA00022692"/>
    </source>
</evidence>
<evidence type="ECO:0000259" key="19">
    <source>
        <dbReference type="Pfam" id="PF08263"/>
    </source>
</evidence>
<feature type="transmembrane region" description="Helical" evidence="17">
    <location>
        <begin position="1759"/>
        <end position="1782"/>
    </location>
</feature>
<evidence type="ECO:0000259" key="20">
    <source>
        <dbReference type="Pfam" id="PF23598"/>
    </source>
</evidence>
<gene>
    <name evidence="21" type="ORF">PIB30_025341</name>
</gene>
<dbReference type="Proteomes" id="UP001341840">
    <property type="component" value="Unassembled WGS sequence"/>
</dbReference>
<sequence>MGITYQNIAASPACAVVVLVVVLVEIAELCICANSTTLIHSPPPCLERERQALVKFKASLNDSSNLLSSWHGHDCCLWKGIGCDNVTGHVVMLDLSTPFEKCRRSFSKIGGLDFYMWEEYGFMSGEDDCNLLYNQYLEAVNVDSSLLELKYLAHLNLSGNHFQSSPIPMFFGSMQSLRYLSLSHAGFGGRMPSNLGNLTSLHFLDLSLNVFSPHTNINWISQLPLLEHLDLSYVYISFQVNNLPIISAPKLQFLNLGNNGLTLSILDALQNMTSLVHLDLHSNNLASFPSWFGNFPNAFQNATSIELLDLSENNFDSLPLWSHKFEKLKHLYISDNNLKGPIPNALQNMTSIESLDLSHNSLTSVPSWFVELKTLAYLRLSSNALTSMECTISSILENMCRLKMFHIARNKLRKESIGNNDLSTYIRHDLENLDLGENEFDDYFPSWLEGDLSNLLEQLVNLQFLISQIIMPVLGNLLLRNNLINGSIPKSLCRVDQLSVLDLSKNRLSGKIPDCWKDNEAWEEIYLSSNKLSGAIPSSFGNLSSLAWFHLNNNSLHGDFLASVRNLNKLLILDLGENQLSSTIPSWSANTFSSLQILRLRQNILSGSIPPHICELSSLKILDLSRNNLIGLIPWCIGNLQGMILEAPNLSPTSLDASIPLPPSISPDFEYPKDWKTEDVIEVKEGRELDYIRILELVVTMDLSENNLVGTIPKGITMLNGLHSLNLSNNHLTGELPIMIGNMRSLESFDVSSNQLSGTIPSSMSVITSLSQLNLSYNNFSGPIPTSTQFSTYDPSSYADNPYLCGSPLPKKCGYSNPVHGSSDFEDDEDSKKDELEKWLFYFVVAAGFASGFWGFIGTLWFKKTWRHAYFRRAEDVADWIYVTTAIRMGKLMKWMMMGNHSHKHLSGLDEAVLENIDACKQLFTITRTSLGPNGMNKMVIDHLDKLFVTKDAATIVKELEVQHPAAKILVLAGKKFELCICANSTSTLLHSPPCLENERQALVKFKASLNDSSNLLSSWHGHHCCRWKGIGCDNVTGHVVMLDLTTPCERMWKGYGFKSDESDCGFFNNQYLEGQNVDSSLLELKHLTYLDLTGNYFHSSPIPMFIGSMQSLKYLSLSHARFGGRIPSSLGNLTNLHFLDLSWNYFSPDSNINWISQLRLLEHLDMRRDYYALQVNINLDALKNMTSLVHLDLQGNNLSSSIPSSFGNLKKLEYLDLSACWLHGPIPNVFENATSIEFLNLSENYLDSLPSWFHKFEKLKHLFLPVNNFQGTIPDALQNMTSIENLDISGNSLTSVPSWFVELTTLVYLEMLDLSRNKLDGRICIDFQKLVKLWYLDLSSNNLDGTIRMEESSTSVMSEMLHLNLSHNQIGGSLPENIGHILPNLMNLILGNNLINGSIPKSLCEVFWLSILDLSKNRLSGAFPSSFGNLGSLAWLHLNNNSLHGEFLVSVRNLTQLLILDLGENQLSGTISLWTAETFSSLQILRLRQNMLSGSIPSQICELSSLQILDLSRNNLNGSIPWCISNLRGMTLEAPHLSSTSLVAEALTLSPNSAIVQSPILCPTSSNIQSPTLSPAPISVSVRTLYSPAPPKDWKTEAVMEVVKGSERDYIRILELVVMMDLSENNLVGSIPKGITLLHGLHSLNLSNNHLIGELPNKIGDMKSLESFDVSRNQLSGIISSSMSALTSLSQLNLSHNNFSGPIPTSTQFSTYDPSSYADNPYLCGSPLPKKCGYSNPVHGSSDFEDDEDSKKDELEKWLFYFVVAAGFASGFWGFIGTLWFKKTWRHALFRRAEDVADWIYVTTAIRMAKLKKWMMMRNPVNA</sequence>
<dbReference type="PRINTS" id="PR00019">
    <property type="entry name" value="LEURICHRPT"/>
</dbReference>
<dbReference type="SUPFAM" id="SSF52058">
    <property type="entry name" value="L domain-like"/>
    <property type="match status" value="4"/>
</dbReference>
<evidence type="ECO:0000256" key="17">
    <source>
        <dbReference type="SAM" id="Phobius"/>
    </source>
</evidence>
<comment type="subcellular location">
    <subcellularLocation>
        <location evidence="1">Cell membrane</location>
        <topology evidence="1">Single-pass type I membrane protein</topology>
    </subcellularLocation>
</comment>
<keyword evidence="5" id="KW-0433">Leucine-rich repeat</keyword>
<comment type="similarity">
    <text evidence="3">Belongs to the RLP family.</text>
</comment>
<dbReference type="InterPro" id="IPR027413">
    <property type="entry name" value="GROEL-like_equatorial_sf"/>
</dbReference>
<evidence type="ECO:0000256" key="4">
    <source>
        <dbReference type="ARBA" id="ARBA00022475"/>
    </source>
</evidence>
<evidence type="ECO:0000256" key="18">
    <source>
        <dbReference type="SAM" id="SignalP"/>
    </source>
</evidence>
<dbReference type="EMBL" id="JASCZI010211541">
    <property type="protein sequence ID" value="MED6194094.1"/>
    <property type="molecule type" value="Genomic_DNA"/>
</dbReference>
<dbReference type="InterPro" id="IPR001611">
    <property type="entry name" value="Leu-rich_rpt"/>
</dbReference>
<evidence type="ECO:0008006" key="23">
    <source>
        <dbReference type="Google" id="ProtNLM"/>
    </source>
</evidence>
<accession>A0ABU6XA31</accession>
<evidence type="ECO:0000256" key="3">
    <source>
        <dbReference type="ARBA" id="ARBA00009592"/>
    </source>
</evidence>
<reference evidence="21 22" key="1">
    <citation type="journal article" date="2023" name="Plants (Basel)">
        <title>Bridging the Gap: Combining Genomics and Transcriptomics Approaches to Understand Stylosanthes scabra, an Orphan Legume from the Brazilian Caatinga.</title>
        <authorList>
            <person name="Ferreira-Neto J.R.C."/>
            <person name="da Silva M.D."/>
            <person name="Binneck E."/>
            <person name="de Melo N.F."/>
            <person name="da Silva R.H."/>
            <person name="de Melo A.L.T.M."/>
            <person name="Pandolfi V."/>
            <person name="Bustamante F.O."/>
            <person name="Brasileiro-Vidal A.C."/>
            <person name="Benko-Iseppon A.M."/>
        </authorList>
    </citation>
    <scope>NUCLEOTIDE SEQUENCE [LARGE SCALE GENOMIC DNA]</scope>
    <source>
        <tissue evidence="21">Leaves</tissue>
    </source>
</reference>
<dbReference type="Pfam" id="PF13855">
    <property type="entry name" value="LRR_8"/>
    <property type="match status" value="1"/>
</dbReference>
<keyword evidence="9 16" id="KW-0547">Nucleotide-binding</keyword>
<dbReference type="PROSITE" id="PS00751">
    <property type="entry name" value="TCP1_2"/>
    <property type="match status" value="1"/>
</dbReference>
<keyword evidence="8" id="KW-0677">Repeat</keyword>
<feature type="domain" description="Leucine-rich repeat-containing N-terminal plant-type" evidence="19">
    <location>
        <begin position="997"/>
        <end position="1034"/>
    </location>
</feature>
<dbReference type="PROSITE" id="PS51450">
    <property type="entry name" value="LRR"/>
    <property type="match status" value="1"/>
</dbReference>
<keyword evidence="7 18" id="KW-0732">Signal</keyword>
<evidence type="ECO:0000313" key="22">
    <source>
        <dbReference type="Proteomes" id="UP001341840"/>
    </source>
</evidence>
<dbReference type="InterPro" id="IPR046956">
    <property type="entry name" value="RLP23-like"/>
</dbReference>
<evidence type="ECO:0000256" key="11">
    <source>
        <dbReference type="ARBA" id="ARBA00022989"/>
    </source>
</evidence>
<evidence type="ECO:0000256" key="5">
    <source>
        <dbReference type="ARBA" id="ARBA00022614"/>
    </source>
</evidence>
<dbReference type="PANTHER" id="PTHR48063:SF112">
    <property type="entry name" value="RECEPTOR LIKE PROTEIN 30-LIKE"/>
    <property type="match status" value="1"/>
</dbReference>
<dbReference type="Pfam" id="PF08263">
    <property type="entry name" value="LRRNT_2"/>
    <property type="match status" value="2"/>
</dbReference>
<evidence type="ECO:0000313" key="21">
    <source>
        <dbReference type="EMBL" id="MED6194094.1"/>
    </source>
</evidence>
<dbReference type="SUPFAM" id="SSF48592">
    <property type="entry name" value="GroEL equatorial domain-like"/>
    <property type="match status" value="1"/>
</dbReference>
<dbReference type="InterPro" id="IPR002194">
    <property type="entry name" value="Chaperonin_TCP-1_CS"/>
</dbReference>
<evidence type="ECO:0000256" key="13">
    <source>
        <dbReference type="ARBA" id="ARBA00023170"/>
    </source>
</evidence>
<keyword evidence="12 17" id="KW-0472">Membrane</keyword>
<feature type="signal peptide" evidence="18">
    <location>
        <begin position="1"/>
        <end position="32"/>
    </location>
</feature>
<keyword evidence="10 16" id="KW-0067">ATP-binding</keyword>
<dbReference type="Pfam" id="PF00560">
    <property type="entry name" value="LRR_1"/>
    <property type="match status" value="14"/>
</dbReference>
<dbReference type="SUPFAM" id="SSF52047">
    <property type="entry name" value="RNI-like"/>
    <property type="match status" value="1"/>
</dbReference>
<evidence type="ECO:0000256" key="1">
    <source>
        <dbReference type="ARBA" id="ARBA00004251"/>
    </source>
</evidence>
<dbReference type="SMART" id="SM00365">
    <property type="entry name" value="LRR_SD22"/>
    <property type="match status" value="8"/>
</dbReference>
<evidence type="ECO:0000256" key="7">
    <source>
        <dbReference type="ARBA" id="ARBA00022729"/>
    </source>
</evidence>
<dbReference type="InterPro" id="IPR032675">
    <property type="entry name" value="LRR_dom_sf"/>
</dbReference>
<keyword evidence="22" id="KW-1185">Reference proteome</keyword>
<dbReference type="Gene3D" id="3.80.10.10">
    <property type="entry name" value="Ribonuclease Inhibitor"/>
    <property type="match status" value="8"/>
</dbReference>